<dbReference type="PANTHER" id="PTHR43077:SF10">
    <property type="entry name" value="TRANSPORT PERMEASE PROTEIN"/>
    <property type="match status" value="1"/>
</dbReference>
<dbReference type="InterPro" id="IPR000412">
    <property type="entry name" value="ABC_2_transport"/>
</dbReference>
<dbReference type="InterPro" id="IPR047817">
    <property type="entry name" value="ABC2_TM_bact-type"/>
</dbReference>
<feature type="transmembrane region" description="Helical" evidence="6">
    <location>
        <begin position="589"/>
        <end position="615"/>
    </location>
</feature>
<evidence type="ECO:0000256" key="5">
    <source>
        <dbReference type="SAM" id="Coils"/>
    </source>
</evidence>
<evidence type="ECO:0000256" key="1">
    <source>
        <dbReference type="ARBA" id="ARBA00004141"/>
    </source>
</evidence>
<sequence length="619" mass="66076">MPSPSPFQPLLQLGAIASKEVKLIGAQRIALALVLVYPALVMLSLALAFGQGTAYAEALGKPAIESVSAALYLPESGEGFDRESFLEKISDQNALKLEFVSTPEAARQAVASGQKTVAILVQRPSAKNQPVSVEVVYDNSSVVAGKAVAAQVSAAVRGVAYQTATELLGDIWSDLGKIEADLDSENQKLLSFSETLARTREKLEKLSQQFDSIDLEKETGDLDAFNSFYGDTKTRLESSRSGLEDTRALLTGYKKKVFDAQNTSGAQTSELLRMRQNLAQMQAYTAEPLRSQLQQMQNSLAVQVNSMNKVSTDLRSVLVDIDSTAARVEGALSGVDATEVGLEDARKSLGGFEDSVSSLEQTVAEGKPTVFEAKESQAELNEDVKKTRALMDGMLENVHGFKAYQPAYLVTPVEVTEKEAFQASQLAVVTPVGVAIVLLLTCILLTALSVVLERNAGISKRVALSSVSRGTWLAGKLFGQLAFALVEAGIVLGLAVFAFNVPLHAQPLELLAVLVVIALAFSALGLFIAQFTQTLSTAILGSLLAMIPMLFLSGTIFPFEFMPAGIATISRFLPLTAAKEVLLALMVKGLSLAALTPLLGLLGGYALLLTALAWVRKER</sequence>
<protein>
    <submittedName>
        <fullName evidence="8">ABC transporter permease</fullName>
    </submittedName>
</protein>
<comment type="caution">
    <text evidence="8">The sequence shown here is derived from an EMBL/GenBank/DDBJ whole genome shotgun (WGS) entry which is preliminary data.</text>
</comment>
<evidence type="ECO:0000256" key="4">
    <source>
        <dbReference type="ARBA" id="ARBA00023136"/>
    </source>
</evidence>
<dbReference type="AlphaFoldDB" id="A0A7J4JGG8"/>
<dbReference type="PRINTS" id="PR00164">
    <property type="entry name" value="ABC2TRNSPORT"/>
</dbReference>
<feature type="transmembrane region" description="Helical" evidence="6">
    <location>
        <begin position="543"/>
        <end position="569"/>
    </location>
</feature>
<dbReference type="GO" id="GO:0140359">
    <property type="term" value="F:ABC-type transporter activity"/>
    <property type="evidence" value="ECO:0007669"/>
    <property type="project" value="InterPro"/>
</dbReference>
<keyword evidence="5" id="KW-0175">Coiled coil</keyword>
<dbReference type="InterPro" id="IPR013525">
    <property type="entry name" value="ABC2_TM"/>
</dbReference>
<evidence type="ECO:0000313" key="9">
    <source>
        <dbReference type="EMBL" id="MBS3062888.1"/>
    </source>
</evidence>
<dbReference type="Pfam" id="PF12698">
    <property type="entry name" value="ABC2_membrane_3"/>
    <property type="match status" value="1"/>
</dbReference>
<name>A0A7J4JGG8_9ARCH</name>
<evidence type="ECO:0000256" key="2">
    <source>
        <dbReference type="ARBA" id="ARBA00022692"/>
    </source>
</evidence>
<dbReference type="InterPro" id="IPR051328">
    <property type="entry name" value="T7SS_ABC-Transporter"/>
</dbReference>
<dbReference type="Proteomes" id="UP000678237">
    <property type="component" value="Unassembled WGS sequence"/>
</dbReference>
<dbReference type="EMBL" id="DUGH01000132">
    <property type="protein sequence ID" value="HIH16861.1"/>
    <property type="molecule type" value="Genomic_DNA"/>
</dbReference>
<keyword evidence="3 6" id="KW-1133">Transmembrane helix</keyword>
<evidence type="ECO:0000259" key="7">
    <source>
        <dbReference type="PROSITE" id="PS51012"/>
    </source>
</evidence>
<reference evidence="10" key="1">
    <citation type="journal article" date="2020" name="bioRxiv">
        <title>A rank-normalized archaeal taxonomy based on genome phylogeny resolves widespread incomplete and uneven classifications.</title>
        <authorList>
            <person name="Rinke C."/>
            <person name="Chuvochina M."/>
            <person name="Mussig A.J."/>
            <person name="Chaumeil P.-A."/>
            <person name="Waite D.W."/>
            <person name="Whitman W.B."/>
            <person name="Parks D.H."/>
            <person name="Hugenholtz P."/>
        </authorList>
    </citation>
    <scope>NUCLEOTIDE SEQUENCE [LARGE SCALE GENOMIC DNA]</scope>
</reference>
<evidence type="ECO:0000313" key="8">
    <source>
        <dbReference type="EMBL" id="HIH16861.1"/>
    </source>
</evidence>
<proteinExistence type="predicted"/>
<dbReference type="EMBL" id="JAGVWE010000003">
    <property type="protein sequence ID" value="MBS3062888.1"/>
    <property type="molecule type" value="Genomic_DNA"/>
</dbReference>
<organism evidence="8 10">
    <name type="scientific">Candidatus Iainarchaeum sp</name>
    <dbReference type="NCBI Taxonomy" id="3101447"/>
    <lineage>
        <taxon>Archaea</taxon>
        <taxon>Candidatus Iainarchaeota</taxon>
        <taxon>Candidatus Iainarchaeia</taxon>
        <taxon>Candidatus Iainarchaeales</taxon>
        <taxon>Candidatus Iainarchaeaceae</taxon>
        <taxon>Candidatus Iainarchaeum</taxon>
    </lineage>
</organism>
<reference evidence="9" key="3">
    <citation type="submission" date="2021-05" db="EMBL/GenBank/DDBJ databases">
        <title>Protein family content uncovers lineage relationships and bacterial pathway maintenance mechanisms in DPANN archaea.</title>
        <authorList>
            <person name="Castelle C.J."/>
            <person name="Meheust R."/>
            <person name="Jaffe A.L."/>
            <person name="Seitz K."/>
            <person name="Gong X."/>
            <person name="Baker B.J."/>
            <person name="Banfield J.F."/>
        </authorList>
    </citation>
    <scope>NUCLEOTIDE SEQUENCE</scope>
    <source>
        <strain evidence="9">RIFCSPLOWO2_01_FULL_58_19</strain>
    </source>
</reference>
<keyword evidence="2 6" id="KW-0812">Transmembrane</keyword>
<feature type="domain" description="ABC transmembrane type-2" evidence="7">
    <location>
        <begin position="388"/>
        <end position="618"/>
    </location>
</feature>
<evidence type="ECO:0000256" key="6">
    <source>
        <dbReference type="SAM" id="Phobius"/>
    </source>
</evidence>
<dbReference type="PROSITE" id="PS51012">
    <property type="entry name" value="ABC_TM2"/>
    <property type="match status" value="1"/>
</dbReference>
<feature type="coiled-coil region" evidence="5">
    <location>
        <begin position="189"/>
        <end position="216"/>
    </location>
</feature>
<dbReference type="Proteomes" id="UP000564964">
    <property type="component" value="Unassembled WGS sequence"/>
</dbReference>
<comment type="subcellular location">
    <subcellularLocation>
        <location evidence="1">Membrane</location>
        <topology evidence="1">Multi-pass membrane protein</topology>
    </subcellularLocation>
</comment>
<evidence type="ECO:0000256" key="3">
    <source>
        <dbReference type="ARBA" id="ARBA00022989"/>
    </source>
</evidence>
<dbReference type="PANTHER" id="PTHR43077">
    <property type="entry name" value="TRANSPORT PERMEASE YVFS-RELATED"/>
    <property type="match status" value="1"/>
</dbReference>
<feature type="transmembrane region" description="Helical" evidence="6">
    <location>
        <begin position="426"/>
        <end position="452"/>
    </location>
</feature>
<feature type="transmembrane region" description="Helical" evidence="6">
    <location>
        <begin position="510"/>
        <end position="531"/>
    </location>
</feature>
<feature type="transmembrane region" description="Helical" evidence="6">
    <location>
        <begin position="29"/>
        <end position="49"/>
    </location>
</feature>
<accession>A0A7J4JGG8</accession>
<gene>
    <name evidence="8" type="ORF">HA252_05650</name>
    <name evidence="9" type="ORF">J4203_03375</name>
</gene>
<keyword evidence="4 6" id="KW-0472">Membrane</keyword>
<dbReference type="GO" id="GO:0043190">
    <property type="term" value="C:ATP-binding cassette (ABC) transporter complex"/>
    <property type="evidence" value="ECO:0007669"/>
    <property type="project" value="InterPro"/>
</dbReference>
<feature type="transmembrane region" description="Helical" evidence="6">
    <location>
        <begin position="473"/>
        <end position="498"/>
    </location>
</feature>
<evidence type="ECO:0000313" key="10">
    <source>
        <dbReference type="Proteomes" id="UP000564964"/>
    </source>
</evidence>
<reference evidence="9" key="2">
    <citation type="submission" date="2021-03" db="EMBL/GenBank/DDBJ databases">
        <authorList>
            <person name="Jaffe A."/>
        </authorList>
    </citation>
    <scope>NUCLEOTIDE SEQUENCE</scope>
    <source>
        <strain evidence="9">RIFCSPLOWO2_01_FULL_58_19</strain>
    </source>
</reference>